<accession>A0A6J7CR71</accession>
<name>A0A6J7CR71_9ZZZZ</name>
<organism evidence="1">
    <name type="scientific">freshwater metagenome</name>
    <dbReference type="NCBI Taxonomy" id="449393"/>
    <lineage>
        <taxon>unclassified sequences</taxon>
        <taxon>metagenomes</taxon>
        <taxon>ecological metagenomes</taxon>
    </lineage>
</organism>
<dbReference type="EMBL" id="CAFBLF010000038">
    <property type="protein sequence ID" value="CAB4860270.1"/>
    <property type="molecule type" value="Genomic_DNA"/>
</dbReference>
<reference evidence="1" key="1">
    <citation type="submission" date="2020-05" db="EMBL/GenBank/DDBJ databases">
        <authorList>
            <person name="Chiriac C."/>
            <person name="Salcher M."/>
            <person name="Ghai R."/>
            <person name="Kavagutti S V."/>
        </authorList>
    </citation>
    <scope>NUCLEOTIDE SEQUENCE</scope>
</reference>
<dbReference type="AlphaFoldDB" id="A0A6J7CR71"/>
<gene>
    <name evidence="1" type="ORF">UFOPK3339_00374</name>
</gene>
<proteinExistence type="predicted"/>
<sequence length="119" mass="13222">MGRGGFRRFRTEFCGLQLKSGCLLFDVRSFLLATLFVRFTLPKIVFPSHVVDVKSLAVCVEIEHAVHGFGHECDIVRDDNHAALVVGEEIPQPDNGVGVEVVCRFIENHRLCIAEQDAG</sequence>
<dbReference type="AntiFam" id="ANF00142">
    <property type="entry name" value="Shadow ORF (opposite yadG)"/>
</dbReference>
<protein>
    <submittedName>
        <fullName evidence="1">Unannotated protein</fullName>
    </submittedName>
</protein>
<evidence type="ECO:0000313" key="1">
    <source>
        <dbReference type="EMBL" id="CAB4860270.1"/>
    </source>
</evidence>